<dbReference type="Pfam" id="PF06294">
    <property type="entry name" value="CH_2"/>
    <property type="match status" value="1"/>
</dbReference>
<dbReference type="OrthoDB" id="62528at2759"/>
<evidence type="ECO:0000313" key="5">
    <source>
        <dbReference type="Proteomes" id="UP000663832"/>
    </source>
</evidence>
<evidence type="ECO:0000313" key="3">
    <source>
        <dbReference type="EMBL" id="CAF0904628.1"/>
    </source>
</evidence>
<organism evidence="4 5">
    <name type="scientific">Adineta steineri</name>
    <dbReference type="NCBI Taxonomy" id="433720"/>
    <lineage>
        <taxon>Eukaryota</taxon>
        <taxon>Metazoa</taxon>
        <taxon>Spiralia</taxon>
        <taxon>Gnathifera</taxon>
        <taxon>Rotifera</taxon>
        <taxon>Eurotatoria</taxon>
        <taxon>Bdelloidea</taxon>
        <taxon>Adinetida</taxon>
        <taxon>Adinetidae</taxon>
        <taxon>Adineta</taxon>
    </lineage>
</organism>
<feature type="region of interest" description="Disordered" evidence="1">
    <location>
        <begin position="223"/>
        <end position="251"/>
    </location>
</feature>
<dbReference type="InterPro" id="IPR010441">
    <property type="entry name" value="CH_2"/>
</dbReference>
<feature type="domain" description="CH-like" evidence="2">
    <location>
        <begin position="9"/>
        <end position="103"/>
    </location>
</feature>
<gene>
    <name evidence="3" type="ORF">BJG266_LOCUS10662</name>
    <name evidence="4" type="ORF">QVE165_LOCUS11539</name>
</gene>
<reference evidence="4" key="1">
    <citation type="submission" date="2021-02" db="EMBL/GenBank/DDBJ databases">
        <authorList>
            <person name="Nowell W R."/>
        </authorList>
    </citation>
    <scope>NUCLEOTIDE SEQUENCE</scope>
</reference>
<dbReference type="InterPro" id="IPR052111">
    <property type="entry name" value="Spermatogenesis_Ciliary_MAP"/>
</dbReference>
<evidence type="ECO:0000256" key="1">
    <source>
        <dbReference type="SAM" id="MobiDB-lite"/>
    </source>
</evidence>
<dbReference type="PANTHER" id="PTHR12509">
    <property type="entry name" value="SPERMATOGENESIS-ASSOCIATED 4-RELATED"/>
    <property type="match status" value="1"/>
</dbReference>
<dbReference type="Proteomes" id="UP000663832">
    <property type="component" value="Unassembled WGS sequence"/>
</dbReference>
<accession>A0A814CEG3</accession>
<keyword evidence="5" id="KW-1185">Reference proteome</keyword>
<dbReference type="GO" id="GO:0005930">
    <property type="term" value="C:axoneme"/>
    <property type="evidence" value="ECO:0007669"/>
    <property type="project" value="TreeGrafter"/>
</dbReference>
<evidence type="ECO:0000313" key="4">
    <source>
        <dbReference type="EMBL" id="CAF0938990.1"/>
    </source>
</evidence>
<dbReference type="PANTHER" id="PTHR12509:SF8">
    <property type="entry name" value="SPERMATOGENESIS-ASSOCIATED PROTEIN 4"/>
    <property type="match status" value="1"/>
</dbReference>
<dbReference type="AlphaFoldDB" id="A0A814CEG3"/>
<dbReference type="Proteomes" id="UP000663877">
    <property type="component" value="Unassembled WGS sequence"/>
</dbReference>
<dbReference type="EMBL" id="CAJNOM010000056">
    <property type="protein sequence ID" value="CAF0938990.1"/>
    <property type="molecule type" value="Genomic_DNA"/>
</dbReference>
<protein>
    <recommendedName>
        <fullName evidence="2">CH-like domain-containing protein</fullName>
    </recommendedName>
</protein>
<dbReference type="Gene3D" id="1.10.418.10">
    <property type="entry name" value="Calponin-like domain"/>
    <property type="match status" value="1"/>
</dbReference>
<dbReference type="GO" id="GO:0051493">
    <property type="term" value="P:regulation of cytoskeleton organization"/>
    <property type="evidence" value="ECO:0007669"/>
    <property type="project" value="TreeGrafter"/>
</dbReference>
<sequence length="294" mass="34490">MVARTSREVLRWYESLYLTYPIVVPKWDLSNGYTYAEILHVYYPDDINMLNFVNGRSLNSRLLNWALIKKFLKKKNLSISNDFIDATLHGKDGGAEELLEQTYELLTNKKAYSDATYERDNHFTDHPYEQSLNYYQRSHISKLIKNNLKISELITDPSYAHQEKKIDMIRDQLKIDRENIRIDNPERFDLKRTITERCLRKPLQSNANAQDWYVKTFSARSRSATAKSNKTNSMTPQSRQMSANISKQNSRLQSYNKKGIIHPNEENTLYKEIILKQHSIPLSDLIQKSESESL</sequence>
<dbReference type="EMBL" id="CAJNOI010000038">
    <property type="protein sequence ID" value="CAF0904628.1"/>
    <property type="molecule type" value="Genomic_DNA"/>
</dbReference>
<name>A0A814CEG3_9BILA</name>
<evidence type="ECO:0000259" key="2">
    <source>
        <dbReference type="Pfam" id="PF06294"/>
    </source>
</evidence>
<dbReference type="InterPro" id="IPR036872">
    <property type="entry name" value="CH_dom_sf"/>
</dbReference>
<dbReference type="GO" id="GO:0008017">
    <property type="term" value="F:microtubule binding"/>
    <property type="evidence" value="ECO:0007669"/>
    <property type="project" value="TreeGrafter"/>
</dbReference>
<dbReference type="SUPFAM" id="SSF47576">
    <property type="entry name" value="Calponin-homology domain, CH-domain"/>
    <property type="match status" value="1"/>
</dbReference>
<proteinExistence type="predicted"/>
<comment type="caution">
    <text evidence="4">The sequence shown here is derived from an EMBL/GenBank/DDBJ whole genome shotgun (WGS) entry which is preliminary data.</text>
</comment>